<keyword evidence="2" id="KW-0238">DNA-binding</keyword>
<dbReference type="SUPFAM" id="SSF56349">
    <property type="entry name" value="DNA breaking-rejoining enzymes"/>
    <property type="match status" value="1"/>
</dbReference>
<keyword evidence="1" id="KW-0229">DNA integration</keyword>
<evidence type="ECO:0000256" key="1">
    <source>
        <dbReference type="ARBA" id="ARBA00022908"/>
    </source>
</evidence>
<accession>A0ABU1G6R1</accession>
<evidence type="ECO:0000313" key="5">
    <source>
        <dbReference type="EMBL" id="MDR5868129.1"/>
    </source>
</evidence>
<dbReference type="PANTHER" id="PTHR30349:SF36">
    <property type="entry name" value="PROPHAGE INTEGRASE INTR-RELATED"/>
    <property type="match status" value="1"/>
</dbReference>
<reference evidence="5 6" key="1">
    <citation type="submission" date="2023-04" db="EMBL/GenBank/DDBJ databases">
        <title>A long-awaited taxogenomic arrangement of the family Halomonadaceae.</title>
        <authorList>
            <person name="De La Haba R."/>
            <person name="Chuvochina M."/>
            <person name="Wittouck S."/>
            <person name="Arahal D.R."/>
            <person name="Sanchez-Porro C."/>
            <person name="Hugenholtz P."/>
            <person name="Ventosa A."/>
        </authorList>
    </citation>
    <scope>NUCLEOTIDE SEQUENCE [LARGE SCALE GENOMIC DNA]</scope>
    <source>
        <strain evidence="5 6">DSM 23530</strain>
    </source>
</reference>
<evidence type="ECO:0000256" key="3">
    <source>
        <dbReference type="ARBA" id="ARBA00023172"/>
    </source>
</evidence>
<feature type="domain" description="Tyr recombinase" evidence="4">
    <location>
        <begin position="173"/>
        <end position="383"/>
    </location>
</feature>
<sequence length="388" mass="45486">MADGVEVRGNTVRVYFRWQGELCREPLPGKATERKLEHAKRLVTIINYEIEAGTFDYARHFPESRRLHESSFGFYLDLWLAIKKNELAYSSYRATASKAETHVRPRWGDEQADSIDHIELQDWIQKDLVKHLSNKTIKEIVSIMRQTFRLYATRNKKAFDPTLGINIRLPDDEDPDPFEKAEIQKILETPTKRVQELNLMKFAMYDGPRISEAQALAWEDVLDVEKGIIRYRRAVVRGRFKVTKTKRSTRVHHLLKPAREALQEQFKMTGHLPAQTYQVVDRDNRTIREEKLRLVFLNSLSGKPFYENAIRQRFWKTHLEKAGVRYRGPNQCRHTFISQMLSLGVVPLHWIANHVGHSSITMIQRRYGKWIHADGQDVPTMIEKLLDL</sequence>
<keyword evidence="6" id="KW-1185">Reference proteome</keyword>
<dbReference type="RefSeq" id="WP_309653705.1">
    <property type="nucleotide sequence ID" value="NZ_JARWAK010000014.1"/>
</dbReference>
<dbReference type="PANTHER" id="PTHR30349">
    <property type="entry name" value="PHAGE INTEGRASE-RELATED"/>
    <property type="match status" value="1"/>
</dbReference>
<protein>
    <submittedName>
        <fullName evidence="5">Tyrosine-type recombinase/integrase</fullName>
    </submittedName>
</protein>
<dbReference type="Gene3D" id="1.10.150.130">
    <property type="match status" value="1"/>
</dbReference>
<name>A0ABU1G6R1_9GAMM</name>
<dbReference type="InterPro" id="IPR004107">
    <property type="entry name" value="Integrase_SAM-like_N"/>
</dbReference>
<dbReference type="InterPro" id="IPR010998">
    <property type="entry name" value="Integrase_recombinase_N"/>
</dbReference>
<dbReference type="CDD" id="cd00397">
    <property type="entry name" value="DNA_BRE_C"/>
    <property type="match status" value="1"/>
</dbReference>
<organism evidence="5 6">
    <name type="scientific">Halomonas koreensis</name>
    <dbReference type="NCBI Taxonomy" id="245385"/>
    <lineage>
        <taxon>Bacteria</taxon>
        <taxon>Pseudomonadati</taxon>
        <taxon>Pseudomonadota</taxon>
        <taxon>Gammaproteobacteria</taxon>
        <taxon>Oceanospirillales</taxon>
        <taxon>Halomonadaceae</taxon>
        <taxon>Halomonas</taxon>
    </lineage>
</organism>
<gene>
    <name evidence="5" type="ORF">QC818_15160</name>
</gene>
<dbReference type="InterPro" id="IPR022000">
    <property type="entry name" value="Min27-like_integrase_DNA_bind"/>
</dbReference>
<evidence type="ECO:0000259" key="4">
    <source>
        <dbReference type="PROSITE" id="PS51898"/>
    </source>
</evidence>
<comment type="caution">
    <text evidence="5">The sequence shown here is derived from an EMBL/GenBank/DDBJ whole genome shotgun (WGS) entry which is preliminary data.</text>
</comment>
<dbReference type="InterPro" id="IPR002104">
    <property type="entry name" value="Integrase_catalytic"/>
</dbReference>
<dbReference type="Pfam" id="PF00589">
    <property type="entry name" value="Phage_integrase"/>
    <property type="match status" value="1"/>
</dbReference>
<evidence type="ECO:0000313" key="6">
    <source>
        <dbReference type="Proteomes" id="UP001264519"/>
    </source>
</evidence>
<dbReference type="InterPro" id="IPR011010">
    <property type="entry name" value="DNA_brk_join_enz"/>
</dbReference>
<dbReference type="Gene3D" id="1.10.443.10">
    <property type="entry name" value="Intergrase catalytic core"/>
    <property type="match status" value="1"/>
</dbReference>
<dbReference type="InterPro" id="IPR013762">
    <property type="entry name" value="Integrase-like_cat_sf"/>
</dbReference>
<keyword evidence="3" id="KW-0233">DNA recombination</keyword>
<dbReference type="PROSITE" id="PS51898">
    <property type="entry name" value="TYR_RECOMBINASE"/>
    <property type="match status" value="1"/>
</dbReference>
<evidence type="ECO:0000256" key="2">
    <source>
        <dbReference type="ARBA" id="ARBA00023125"/>
    </source>
</evidence>
<proteinExistence type="predicted"/>
<dbReference type="Pfam" id="PF14659">
    <property type="entry name" value="Phage_int_SAM_3"/>
    <property type="match status" value="1"/>
</dbReference>
<dbReference type="InterPro" id="IPR050090">
    <property type="entry name" value="Tyrosine_recombinase_XerCD"/>
</dbReference>
<dbReference type="Proteomes" id="UP001264519">
    <property type="component" value="Unassembled WGS sequence"/>
</dbReference>
<dbReference type="EMBL" id="JARWAK010000014">
    <property type="protein sequence ID" value="MDR5868129.1"/>
    <property type="molecule type" value="Genomic_DNA"/>
</dbReference>
<dbReference type="Pfam" id="PF12167">
    <property type="entry name" value="Arm-DNA-bind_2"/>
    <property type="match status" value="1"/>
</dbReference>